<evidence type="ECO:0000256" key="8">
    <source>
        <dbReference type="SAM" id="MobiDB-lite"/>
    </source>
</evidence>
<evidence type="ECO:0000256" key="9">
    <source>
        <dbReference type="SAM" id="Phobius"/>
    </source>
</evidence>
<gene>
    <name evidence="10" type="ORF">Adt_41178</name>
</gene>
<dbReference type="Pfam" id="PF13855">
    <property type="entry name" value="LRR_8"/>
    <property type="match status" value="1"/>
</dbReference>
<evidence type="ECO:0000256" key="6">
    <source>
        <dbReference type="ARBA" id="ARBA00022989"/>
    </source>
</evidence>
<name>A0ABD1PN42_9LAMI</name>
<evidence type="ECO:0000256" key="5">
    <source>
        <dbReference type="ARBA" id="ARBA00022737"/>
    </source>
</evidence>
<accession>A0ABD1PN42</accession>
<dbReference type="Gene3D" id="3.80.10.10">
    <property type="entry name" value="Ribonuclease Inhibitor"/>
    <property type="match status" value="1"/>
</dbReference>
<keyword evidence="4" id="KW-0732">Signal</keyword>
<comment type="caution">
    <text evidence="10">The sequence shown here is derived from an EMBL/GenBank/DDBJ whole genome shotgun (WGS) entry which is preliminary data.</text>
</comment>
<evidence type="ECO:0000256" key="4">
    <source>
        <dbReference type="ARBA" id="ARBA00022729"/>
    </source>
</evidence>
<keyword evidence="11" id="KW-1185">Reference proteome</keyword>
<dbReference type="FunFam" id="3.80.10.10:FF:000129">
    <property type="entry name" value="Leucine-rich repeat receptor-like kinase"/>
    <property type="match status" value="1"/>
</dbReference>
<organism evidence="10 11">
    <name type="scientific">Abeliophyllum distichum</name>
    <dbReference type="NCBI Taxonomy" id="126358"/>
    <lineage>
        <taxon>Eukaryota</taxon>
        <taxon>Viridiplantae</taxon>
        <taxon>Streptophyta</taxon>
        <taxon>Embryophyta</taxon>
        <taxon>Tracheophyta</taxon>
        <taxon>Spermatophyta</taxon>
        <taxon>Magnoliopsida</taxon>
        <taxon>eudicotyledons</taxon>
        <taxon>Gunneridae</taxon>
        <taxon>Pentapetalae</taxon>
        <taxon>asterids</taxon>
        <taxon>lamiids</taxon>
        <taxon>Lamiales</taxon>
        <taxon>Oleaceae</taxon>
        <taxon>Forsythieae</taxon>
        <taxon>Abeliophyllum</taxon>
    </lineage>
</organism>
<evidence type="ECO:0000256" key="2">
    <source>
        <dbReference type="ARBA" id="ARBA00022614"/>
    </source>
</evidence>
<evidence type="ECO:0000256" key="3">
    <source>
        <dbReference type="ARBA" id="ARBA00022692"/>
    </source>
</evidence>
<reference evidence="11" key="1">
    <citation type="submission" date="2024-07" db="EMBL/GenBank/DDBJ databases">
        <title>Two chromosome-level genome assemblies of Korean endemic species Abeliophyllum distichum and Forsythia ovata (Oleaceae).</title>
        <authorList>
            <person name="Jang H."/>
        </authorList>
    </citation>
    <scope>NUCLEOTIDE SEQUENCE [LARGE SCALE GENOMIC DNA]</scope>
</reference>
<keyword evidence="2" id="KW-0433">Leucine-rich repeat</keyword>
<evidence type="ECO:0000313" key="10">
    <source>
        <dbReference type="EMBL" id="KAL2465327.1"/>
    </source>
</evidence>
<dbReference type="Proteomes" id="UP001604336">
    <property type="component" value="Unassembled WGS sequence"/>
</dbReference>
<dbReference type="InterPro" id="IPR032675">
    <property type="entry name" value="LRR_dom_sf"/>
</dbReference>
<evidence type="ECO:0000256" key="1">
    <source>
        <dbReference type="ARBA" id="ARBA00004167"/>
    </source>
</evidence>
<dbReference type="SUPFAM" id="SSF52058">
    <property type="entry name" value="L domain-like"/>
    <property type="match status" value="1"/>
</dbReference>
<feature type="transmembrane region" description="Helical" evidence="9">
    <location>
        <begin position="224"/>
        <end position="248"/>
    </location>
</feature>
<sequence>MRCQCTYKLNLVKKPDPPTIFVTSHHGYDQLPSFSYLRLVSFAVKTVSLATGQTNPYDALGVITLWRLSPLSLELNEDPCLPQPSSWVECNTDTNPRVTGLYLGARGLYGILPDFSFMDALVTIDLHQNSLSGAIPSFLGTLPKLKELDLANNLFSGSVPNSLACNKNLKLSLTGNPQLYPTSNRCLTTDPDSPATGTNTDPTVSGGTFEYPDTKNRKKKKNKLPIILGSTGSILGVFWIIVGIFAIFRHRAKAAAAMAAASAAGKDGIPSNPNPSLSPDQSSSSIEEMPIHPHVKESP</sequence>
<comment type="subcellular location">
    <subcellularLocation>
        <location evidence="1">Membrane</location>
        <topology evidence="1">Single-pass membrane protein</topology>
    </subcellularLocation>
</comment>
<dbReference type="EMBL" id="JBFOLK010000013">
    <property type="protein sequence ID" value="KAL2465327.1"/>
    <property type="molecule type" value="Genomic_DNA"/>
</dbReference>
<evidence type="ECO:0000256" key="7">
    <source>
        <dbReference type="ARBA" id="ARBA00023136"/>
    </source>
</evidence>
<proteinExistence type="predicted"/>
<feature type="compositionally biased region" description="Basic and acidic residues" evidence="8">
    <location>
        <begin position="289"/>
        <end position="299"/>
    </location>
</feature>
<dbReference type="PANTHER" id="PTHR45631:SF44">
    <property type="entry name" value="CARBOHYDRATE-BINDING PROTEIN OF THE ER PROTEIN"/>
    <property type="match status" value="1"/>
</dbReference>
<protein>
    <submittedName>
        <fullName evidence="10">LRR receptor-like serine/threonine-protein kinase</fullName>
    </submittedName>
</protein>
<keyword evidence="5" id="KW-0677">Repeat</keyword>
<feature type="region of interest" description="Disordered" evidence="8">
    <location>
        <begin position="187"/>
        <end position="216"/>
    </location>
</feature>
<feature type="compositionally biased region" description="Polar residues" evidence="8">
    <location>
        <begin position="187"/>
        <end position="206"/>
    </location>
</feature>
<dbReference type="GO" id="GO:0016020">
    <property type="term" value="C:membrane"/>
    <property type="evidence" value="ECO:0007669"/>
    <property type="project" value="UniProtKB-SubCell"/>
</dbReference>
<keyword evidence="6 9" id="KW-1133">Transmembrane helix</keyword>
<dbReference type="AlphaFoldDB" id="A0ABD1PN42"/>
<feature type="region of interest" description="Disordered" evidence="8">
    <location>
        <begin position="262"/>
        <end position="299"/>
    </location>
</feature>
<dbReference type="PANTHER" id="PTHR45631">
    <property type="entry name" value="OS07G0107800 PROTEIN-RELATED"/>
    <property type="match status" value="1"/>
</dbReference>
<evidence type="ECO:0000313" key="11">
    <source>
        <dbReference type="Proteomes" id="UP001604336"/>
    </source>
</evidence>
<feature type="compositionally biased region" description="Low complexity" evidence="8">
    <location>
        <begin position="262"/>
        <end position="285"/>
    </location>
</feature>
<keyword evidence="3 9" id="KW-0812">Transmembrane</keyword>
<dbReference type="InterPro" id="IPR001611">
    <property type="entry name" value="Leu-rich_rpt"/>
</dbReference>
<keyword evidence="7 9" id="KW-0472">Membrane</keyword>